<keyword evidence="7" id="KW-1185">Reference proteome</keyword>
<evidence type="ECO:0000256" key="1">
    <source>
        <dbReference type="ARBA" id="ARBA00004141"/>
    </source>
</evidence>
<dbReference type="OrthoDB" id="434972at2759"/>
<proteinExistence type="predicted"/>
<dbReference type="CDD" id="cd13965">
    <property type="entry name" value="PT_UbiA_3"/>
    <property type="match status" value="1"/>
</dbReference>
<reference evidence="6 7" key="1">
    <citation type="journal article" date="2020" name="ISME J.">
        <title>Uncovering the hidden diversity of litter-decomposition mechanisms in mushroom-forming fungi.</title>
        <authorList>
            <person name="Floudas D."/>
            <person name="Bentzer J."/>
            <person name="Ahren D."/>
            <person name="Johansson T."/>
            <person name="Persson P."/>
            <person name="Tunlid A."/>
        </authorList>
    </citation>
    <scope>NUCLEOTIDE SEQUENCE [LARGE SCALE GENOMIC DNA]</scope>
    <source>
        <strain evidence="6 7">CBS 406.79</strain>
    </source>
</reference>
<comment type="caution">
    <text evidence="6">The sequence shown here is derived from an EMBL/GenBank/DDBJ whole genome shotgun (WGS) entry which is preliminary data.</text>
</comment>
<dbReference type="PANTHER" id="PTHR42723:SF1">
    <property type="entry name" value="CHLOROPHYLL SYNTHASE, CHLOROPLASTIC"/>
    <property type="match status" value="1"/>
</dbReference>
<dbReference type="InterPro" id="IPR000537">
    <property type="entry name" value="UbiA_prenyltransferase"/>
</dbReference>
<feature type="transmembrane region" description="Helical" evidence="5">
    <location>
        <begin position="262"/>
        <end position="280"/>
    </location>
</feature>
<dbReference type="Pfam" id="PF01040">
    <property type="entry name" value="UbiA"/>
    <property type="match status" value="1"/>
</dbReference>
<dbReference type="GO" id="GO:0016765">
    <property type="term" value="F:transferase activity, transferring alkyl or aryl (other than methyl) groups"/>
    <property type="evidence" value="ECO:0007669"/>
    <property type="project" value="InterPro"/>
</dbReference>
<evidence type="ECO:0000313" key="7">
    <source>
        <dbReference type="Proteomes" id="UP000518752"/>
    </source>
</evidence>
<evidence type="ECO:0000256" key="5">
    <source>
        <dbReference type="SAM" id="Phobius"/>
    </source>
</evidence>
<evidence type="ECO:0000256" key="4">
    <source>
        <dbReference type="ARBA" id="ARBA00023136"/>
    </source>
</evidence>
<keyword evidence="2 5" id="KW-0812">Transmembrane</keyword>
<evidence type="ECO:0000313" key="6">
    <source>
        <dbReference type="EMBL" id="KAF5387424.1"/>
    </source>
</evidence>
<feature type="transmembrane region" description="Helical" evidence="5">
    <location>
        <begin position="231"/>
        <end position="250"/>
    </location>
</feature>
<dbReference type="EMBL" id="JAACJN010000032">
    <property type="protein sequence ID" value="KAF5387424.1"/>
    <property type="molecule type" value="Genomic_DNA"/>
</dbReference>
<keyword evidence="4 5" id="KW-0472">Membrane</keyword>
<dbReference type="AlphaFoldDB" id="A0A8H5HQJ3"/>
<organism evidence="6 7">
    <name type="scientific">Collybiopsis confluens</name>
    <dbReference type="NCBI Taxonomy" id="2823264"/>
    <lineage>
        <taxon>Eukaryota</taxon>
        <taxon>Fungi</taxon>
        <taxon>Dikarya</taxon>
        <taxon>Basidiomycota</taxon>
        <taxon>Agaricomycotina</taxon>
        <taxon>Agaricomycetes</taxon>
        <taxon>Agaricomycetidae</taxon>
        <taxon>Agaricales</taxon>
        <taxon>Marasmiineae</taxon>
        <taxon>Omphalotaceae</taxon>
        <taxon>Collybiopsis</taxon>
    </lineage>
</organism>
<name>A0A8H5HQJ3_9AGAR</name>
<feature type="transmembrane region" description="Helical" evidence="5">
    <location>
        <begin position="89"/>
        <end position="122"/>
    </location>
</feature>
<dbReference type="GO" id="GO:0016020">
    <property type="term" value="C:membrane"/>
    <property type="evidence" value="ECO:0007669"/>
    <property type="project" value="UniProtKB-SubCell"/>
</dbReference>
<comment type="subcellular location">
    <subcellularLocation>
        <location evidence="1">Membrane</location>
        <topology evidence="1">Multi-pass membrane protein</topology>
    </subcellularLocation>
</comment>
<feature type="transmembrane region" description="Helical" evidence="5">
    <location>
        <begin position="134"/>
        <end position="155"/>
    </location>
</feature>
<dbReference type="InterPro" id="IPR044878">
    <property type="entry name" value="UbiA_sf"/>
</dbReference>
<dbReference type="PANTHER" id="PTHR42723">
    <property type="entry name" value="CHLOROPHYLL SYNTHASE"/>
    <property type="match status" value="1"/>
</dbReference>
<gene>
    <name evidence="6" type="ORF">D9757_007796</name>
</gene>
<protein>
    <submittedName>
        <fullName evidence="6">Uncharacterized protein</fullName>
    </submittedName>
</protein>
<evidence type="ECO:0000256" key="2">
    <source>
        <dbReference type="ARBA" id="ARBA00022692"/>
    </source>
</evidence>
<accession>A0A8H5HQJ3</accession>
<dbReference type="Proteomes" id="UP000518752">
    <property type="component" value="Unassembled WGS sequence"/>
</dbReference>
<feature type="transmembrane region" description="Helical" evidence="5">
    <location>
        <begin position="20"/>
        <end position="40"/>
    </location>
</feature>
<sequence>MDYTLVTLFLFTKSDIKTTLIPIVIAGMVTAPIWSFSHFIHELLWVWLHLLQFTTSNQSCSLTAVFEDTDNKPDRPIPSGRMTLCQTRILRWCLVPLCLCISHQISMAVLGASLAIVGFTTWYNEFGGSNQHWFIRNILNGLGFGSFNMGATLLAGRDRTAFNQIAVRAILLSIWIYATTTHTQDFKDMEGDIKFFRSTVPLVYPRIARPSVLLGMLTWSALLTYIWDLNIIISCMIFALAIYVGVRFCIRDGKVNDQVSFYWYNLWLPLAYALPGWYHAKMHFITA</sequence>
<keyword evidence="3 5" id="KW-1133">Transmembrane helix</keyword>
<dbReference type="Gene3D" id="1.10.357.140">
    <property type="entry name" value="UbiA prenyltransferase"/>
    <property type="match status" value="1"/>
</dbReference>
<dbReference type="InterPro" id="IPR050475">
    <property type="entry name" value="Prenyltransferase_related"/>
</dbReference>
<evidence type="ECO:0000256" key="3">
    <source>
        <dbReference type="ARBA" id="ARBA00022989"/>
    </source>
</evidence>